<dbReference type="VEuPathDB" id="VectorBase:CPIJ001539"/>
<evidence type="ECO:0000256" key="1">
    <source>
        <dbReference type="SAM" id="MobiDB-lite"/>
    </source>
</evidence>
<organism>
    <name type="scientific">Culex quinquefasciatus</name>
    <name type="common">Southern house mosquito</name>
    <name type="synonym">Culex pungens</name>
    <dbReference type="NCBI Taxonomy" id="7176"/>
    <lineage>
        <taxon>Eukaryota</taxon>
        <taxon>Metazoa</taxon>
        <taxon>Ecdysozoa</taxon>
        <taxon>Arthropoda</taxon>
        <taxon>Hexapoda</taxon>
        <taxon>Insecta</taxon>
        <taxon>Pterygota</taxon>
        <taxon>Neoptera</taxon>
        <taxon>Endopterygota</taxon>
        <taxon>Diptera</taxon>
        <taxon>Nematocera</taxon>
        <taxon>Culicoidea</taxon>
        <taxon>Culicidae</taxon>
        <taxon>Culicinae</taxon>
        <taxon>Culicini</taxon>
        <taxon>Culex</taxon>
        <taxon>Culex</taxon>
    </lineage>
</organism>
<feature type="chain" id="PRO_5014566443" evidence="2">
    <location>
        <begin position="23"/>
        <end position="533"/>
    </location>
</feature>
<feature type="compositionally biased region" description="Polar residues" evidence="1">
    <location>
        <begin position="416"/>
        <end position="432"/>
    </location>
</feature>
<feature type="compositionally biased region" description="Basic and acidic residues" evidence="1">
    <location>
        <begin position="261"/>
        <end position="280"/>
    </location>
</feature>
<evidence type="ECO:0000256" key="2">
    <source>
        <dbReference type="SAM" id="SignalP"/>
    </source>
</evidence>
<feature type="region of interest" description="Disordered" evidence="1">
    <location>
        <begin position="223"/>
        <end position="450"/>
    </location>
</feature>
<dbReference type="eggNOG" id="ENOG502T8JA">
    <property type="taxonomic scope" value="Eukaryota"/>
</dbReference>
<evidence type="ECO:0000313" key="5">
    <source>
        <dbReference type="Proteomes" id="UP000002320"/>
    </source>
</evidence>
<sequence length="533" mass="57760">MLKVLGCLVVVCACLIADNVEAEQNALQRIALAVAKGKELLDRGIKIQSERQDSVDFFGTKVDTSFATKQGFGDAVQEGSTDSFEDDLVRKKRTIDVLEYLRSQGLFSNSATGTNVNIVKINSVSNVNNYGPTPAEATTAASRRRRSLKYVAADETVSIMTSDDEMKRDGSFKGRTAGEVHEAQMKKLMLGFGKGDLKKSANKRMVPVLYKSWDEKVSGYLSESRMKPNGSMKTHTISQSDDTSNRGVVVGAKSADELDDEVPKRYERSLEEVRGKRSPQEVDEDVTTEKPRCGGKGRGGPGGGGGPGGRRGGGRGRGPPPPPPEDDDETDTDEERMKREIKQSSQNDIQDRSGSTNSVRSTSVSTLQSDSQPTTESDSGSGSDSDSEDSDSGSDSSSDSDYDSESDSSSSETQDTELNSASEVSYGTSTPRSIRRKRSPCWGRRQQQVTTTVAPAMMRRAKRDATIGPDVEELDEEQQKVHSWFSTVVETIIESAKRVSAAVRKVFGRGEQGGDPDVESYNETANPNAETMA</sequence>
<accession>B0W2T9</accession>
<proteinExistence type="predicted"/>
<feature type="compositionally biased region" description="Polar residues" evidence="1">
    <location>
        <begin position="521"/>
        <end position="533"/>
    </location>
</feature>
<feature type="compositionally biased region" description="Gly residues" evidence="1">
    <location>
        <begin position="294"/>
        <end position="317"/>
    </location>
</feature>
<reference evidence="4" key="2">
    <citation type="submission" date="2021-02" db="UniProtKB">
        <authorList>
            <consortium name="EnsemblMetazoa"/>
        </authorList>
    </citation>
    <scope>IDENTIFICATION</scope>
    <source>
        <strain evidence="4">JHB</strain>
    </source>
</reference>
<dbReference type="OMA" id="DEVPKRY"/>
<dbReference type="Proteomes" id="UP000002320">
    <property type="component" value="Unassembled WGS sequence"/>
</dbReference>
<protein>
    <submittedName>
        <fullName evidence="3 4">Uncharacterized protein</fullName>
    </submittedName>
</protein>
<keyword evidence="2" id="KW-0732">Signal</keyword>
<gene>
    <name evidence="4" type="primary">6032422</name>
    <name evidence="3" type="ORF">CpipJ_CPIJ001539</name>
</gene>
<feature type="compositionally biased region" description="Polar residues" evidence="1">
    <location>
        <begin position="231"/>
        <end position="246"/>
    </location>
</feature>
<dbReference type="HOGENOM" id="CLU_511176_0_0_1"/>
<dbReference type="KEGG" id="cqu:CpipJ_CPIJ001539"/>
<dbReference type="EMBL" id="DS231829">
    <property type="protein sequence ID" value="EDS30298.1"/>
    <property type="molecule type" value="Genomic_DNA"/>
</dbReference>
<dbReference type="EnsemblMetazoa" id="CPIJ001539-RA">
    <property type="protein sequence ID" value="CPIJ001539-PA"/>
    <property type="gene ID" value="CPIJ001539"/>
</dbReference>
<evidence type="ECO:0000313" key="4">
    <source>
        <dbReference type="EnsemblMetazoa" id="CPIJ001539-PA"/>
    </source>
</evidence>
<name>B0W2T9_CULQU</name>
<feature type="compositionally biased region" description="Acidic residues" evidence="1">
    <location>
        <begin position="385"/>
        <end position="406"/>
    </location>
</feature>
<dbReference type="VEuPathDB" id="VectorBase:CQUJHB001185"/>
<keyword evidence="5" id="KW-1185">Reference proteome</keyword>
<reference evidence="3" key="1">
    <citation type="submission" date="2007-03" db="EMBL/GenBank/DDBJ databases">
        <title>Annotation of Culex pipiens quinquefasciatus.</title>
        <authorList>
            <consortium name="The Broad Institute Genome Sequencing Platform"/>
            <person name="Atkinson P.W."/>
            <person name="Hemingway J."/>
            <person name="Christensen B.M."/>
            <person name="Higgs S."/>
            <person name="Kodira C."/>
            <person name="Hannick L."/>
            <person name="Megy K."/>
            <person name="O'Leary S."/>
            <person name="Pearson M."/>
            <person name="Haas B.J."/>
            <person name="Mauceli E."/>
            <person name="Wortman J.R."/>
            <person name="Lee N.H."/>
            <person name="Guigo R."/>
            <person name="Stanke M."/>
            <person name="Alvarado L."/>
            <person name="Amedeo P."/>
            <person name="Antoine C.H."/>
            <person name="Arensburger P."/>
            <person name="Bidwell S.L."/>
            <person name="Crawford M."/>
            <person name="Camaro F."/>
            <person name="Devon K."/>
            <person name="Engels R."/>
            <person name="Hammond M."/>
            <person name="Howarth C."/>
            <person name="Koehrsen M."/>
            <person name="Lawson D."/>
            <person name="Montgomery P."/>
            <person name="Nene V."/>
            <person name="Nusbaum C."/>
            <person name="Puiu D."/>
            <person name="Romero-Severson J."/>
            <person name="Severson D.W."/>
            <person name="Shumway M."/>
            <person name="Sisk P."/>
            <person name="Stolte C."/>
            <person name="Zeng Q."/>
            <person name="Eisenstadt E."/>
            <person name="Fraser-Liggett C."/>
            <person name="Strausberg R."/>
            <person name="Galagan J."/>
            <person name="Birren B."/>
            <person name="Collins F.H."/>
        </authorList>
    </citation>
    <scope>NUCLEOTIDE SEQUENCE [LARGE SCALE GENOMIC DNA]</scope>
    <source>
        <strain evidence="3">JHB</strain>
    </source>
</reference>
<evidence type="ECO:0000313" key="3">
    <source>
        <dbReference type="EMBL" id="EDS30298.1"/>
    </source>
</evidence>
<dbReference type="AlphaFoldDB" id="B0W2T9"/>
<dbReference type="OrthoDB" id="7765437at2759"/>
<feature type="region of interest" description="Disordered" evidence="1">
    <location>
        <begin position="509"/>
        <end position="533"/>
    </location>
</feature>
<feature type="signal peptide" evidence="2">
    <location>
        <begin position="1"/>
        <end position="22"/>
    </location>
</feature>
<feature type="compositionally biased region" description="Low complexity" evidence="1">
    <location>
        <begin position="352"/>
        <end position="366"/>
    </location>
</feature>
<dbReference type="InParanoid" id="B0W2T9"/>
<feature type="compositionally biased region" description="Acidic residues" evidence="1">
    <location>
        <begin position="324"/>
        <end position="334"/>
    </location>
</feature>